<reference evidence="1 2" key="1">
    <citation type="submission" date="2021-06" db="EMBL/GenBank/DDBJ databases">
        <title>Caerostris darwini draft genome.</title>
        <authorList>
            <person name="Kono N."/>
            <person name="Arakawa K."/>
        </authorList>
    </citation>
    <scope>NUCLEOTIDE SEQUENCE [LARGE SCALE GENOMIC DNA]</scope>
</reference>
<dbReference type="Proteomes" id="UP001054837">
    <property type="component" value="Unassembled WGS sequence"/>
</dbReference>
<protein>
    <submittedName>
        <fullName evidence="1">Uncharacterized protein</fullName>
    </submittedName>
</protein>
<dbReference type="EMBL" id="BPLQ01012621">
    <property type="protein sequence ID" value="GIY66538.1"/>
    <property type="molecule type" value="Genomic_DNA"/>
</dbReference>
<organism evidence="1 2">
    <name type="scientific">Caerostris darwini</name>
    <dbReference type="NCBI Taxonomy" id="1538125"/>
    <lineage>
        <taxon>Eukaryota</taxon>
        <taxon>Metazoa</taxon>
        <taxon>Ecdysozoa</taxon>
        <taxon>Arthropoda</taxon>
        <taxon>Chelicerata</taxon>
        <taxon>Arachnida</taxon>
        <taxon>Araneae</taxon>
        <taxon>Araneomorphae</taxon>
        <taxon>Entelegynae</taxon>
        <taxon>Araneoidea</taxon>
        <taxon>Araneidae</taxon>
        <taxon>Caerostris</taxon>
    </lineage>
</organism>
<name>A0AAV4V936_9ARAC</name>
<accession>A0AAV4V936</accession>
<gene>
    <name evidence="1" type="ORF">CDAR_79711</name>
</gene>
<sequence length="160" mass="18051">MPSKFSRLENIRDFSEGILFLGLDSCVLGELASFNFESNCERINCSFTYLFPILSMGISAAKIPRIKVLKPIGGFLAVCNSATVRKSWIKLLDKCNSLKQRRGVCIYNMSFMRYKNYGTGRKRSHSLPTPINIIKNNAKFFSRRNSPDSGSNSSLESINF</sequence>
<dbReference type="AlphaFoldDB" id="A0AAV4V936"/>
<evidence type="ECO:0000313" key="1">
    <source>
        <dbReference type="EMBL" id="GIY66538.1"/>
    </source>
</evidence>
<keyword evidence="2" id="KW-1185">Reference proteome</keyword>
<proteinExistence type="predicted"/>
<evidence type="ECO:0000313" key="2">
    <source>
        <dbReference type="Proteomes" id="UP001054837"/>
    </source>
</evidence>
<comment type="caution">
    <text evidence="1">The sequence shown here is derived from an EMBL/GenBank/DDBJ whole genome shotgun (WGS) entry which is preliminary data.</text>
</comment>